<dbReference type="RefSeq" id="WP_046104355.1">
    <property type="nucleotide sequence ID" value="NZ_JZEY01000054.1"/>
</dbReference>
<protein>
    <submittedName>
        <fullName evidence="2">Uncharacterized protein</fullName>
    </submittedName>
</protein>
<dbReference type="OrthoDB" id="7948714at2"/>
<proteinExistence type="predicted"/>
<keyword evidence="3" id="KW-1185">Reference proteome</keyword>
<evidence type="ECO:0000313" key="3">
    <source>
        <dbReference type="Proteomes" id="UP000033649"/>
    </source>
</evidence>
<evidence type="ECO:0000256" key="1">
    <source>
        <dbReference type="SAM" id="SignalP"/>
    </source>
</evidence>
<dbReference type="Proteomes" id="UP000033649">
    <property type="component" value="Unassembled WGS sequence"/>
</dbReference>
<sequence length="163" mass="16900">MKIVLLAATLALCASPALADQWRYEGGKTPIAWFDNGDAQFQFACRGGALAMGFWVRKPDASLANANAISVAIAPDTASGSAIARSGNVSFAQDMPLVHLDGSSVVVRGPVARQWARIAQNAMDNMQVAFVRSTASGVEAIDANAFGAKGSKSTIARVLGECG</sequence>
<name>A0A0F5FLD8_9HYPH</name>
<comment type="caution">
    <text evidence="2">The sequence shown here is derived from an EMBL/GenBank/DDBJ whole genome shotgun (WGS) entry which is preliminary data.</text>
</comment>
<evidence type="ECO:0000313" key="2">
    <source>
        <dbReference type="EMBL" id="KKB09661.1"/>
    </source>
</evidence>
<organism evidence="2 3">
    <name type="scientific">Devosia chinhatensis</name>
    <dbReference type="NCBI Taxonomy" id="429727"/>
    <lineage>
        <taxon>Bacteria</taxon>
        <taxon>Pseudomonadati</taxon>
        <taxon>Pseudomonadota</taxon>
        <taxon>Alphaproteobacteria</taxon>
        <taxon>Hyphomicrobiales</taxon>
        <taxon>Devosiaceae</taxon>
        <taxon>Devosia</taxon>
    </lineage>
</organism>
<keyword evidence="1" id="KW-0732">Signal</keyword>
<accession>A0A0F5FLD8</accession>
<feature type="signal peptide" evidence="1">
    <location>
        <begin position="1"/>
        <end position="19"/>
    </location>
</feature>
<gene>
    <name evidence="2" type="ORF">VE26_07255</name>
</gene>
<reference evidence="2 3" key="1">
    <citation type="submission" date="2015-03" db="EMBL/GenBank/DDBJ databases">
        <authorList>
            <person name="Hassan Y."/>
            <person name="Lepp D."/>
            <person name="Li X.-Z."/>
            <person name="Zhou T."/>
        </authorList>
    </citation>
    <scope>NUCLEOTIDE SEQUENCE [LARGE SCALE GENOMIC DNA]</scope>
    <source>
        <strain evidence="2 3">IPL18</strain>
    </source>
</reference>
<dbReference type="AlphaFoldDB" id="A0A0F5FLD8"/>
<dbReference type="EMBL" id="JZEY01000054">
    <property type="protein sequence ID" value="KKB09661.1"/>
    <property type="molecule type" value="Genomic_DNA"/>
</dbReference>
<feature type="chain" id="PRO_5002486730" evidence="1">
    <location>
        <begin position="20"/>
        <end position="163"/>
    </location>
</feature>
<dbReference type="PATRIC" id="fig|429727.3.peg.1503"/>